<evidence type="ECO:0000256" key="1">
    <source>
        <dbReference type="SAM" id="MobiDB-lite"/>
    </source>
</evidence>
<sequence length="911" mass="103482">MSTKPHNRLRNFIVALENAAGRIHISSHTVQDIEYALQDLCVTLALSMDIYIEGWTYNEIMDLIYEIQWWKTGWLPEHIETYLTQPSVQQQLLDIWDVMCGNHRTKQNIIIMGYTARIPNDDNSLMFVSTLQSNPISEPTTKEPILTQPLLLRTRSEPLLLSRDVAPPKDVPQKLSNDIPHTSPNYIPYTSPNNVPHMLPLNNVIQEQQPTKHKQSANKWAVVENSPNIREFHGRPFLNRKECRAIRRDKRNRETAPAGILDGSEAIVCNPQMSQNACSIYKNALAASDKLGNAYRNACPVLVLSASLSETKVLEIEKLGIGERIPVLERQIKKRDNEPQPTLNGSEITTDDTSVRHNPKTSQKTSPISGTWSHDVTFLQHHLRHILSDDELTLQLYQALLKDKVAMSVLAAVMQALANKSIKLSNRSIGASDRVIESSSRSIDSFHRSIETSSTTGASGNNIYKNSNVPKQPSQLAESTQENFKNHAPEIAADTSKFMPSRPRASSVVESLRPLAKAGTVKSEINSTVVQRNLKTESSERTRRSEVQYDALAVTRITGSERSIKRPIVAQPASRSDDSYSHYRCPSNSNGSMESPTHTLPASEPHSRHHNYWERHKGKYAVKLQSENHHFTKVIAESPTKVSGSVPTSGHRAFEADMIKAKPRDSGKRQGREYAVKYTEKSRDLSERFNKRPDALPTSPHHREFRKSYRSSSLDSWLDPVKDNIEVKHHPTTYQPYHMNHHEQNNVQWCGNNSVHLGVRLFGAVDHSLVLESSNDEVQWGDTTRGERDLMSNSGNGDLDVQEAVNEEYPGMFDQGEWENDQDHRIMQEGTWERGYYSEDPHQQIRWNEGYGEYLEYIEMMEQNAHYQGPVFMEEEEEASTDPSEEHGDRMIDHCEVDGRIRKIPPLLKES</sequence>
<feature type="region of interest" description="Disordered" evidence="1">
    <location>
        <begin position="332"/>
        <end position="368"/>
    </location>
</feature>
<feature type="compositionally biased region" description="Polar residues" evidence="1">
    <location>
        <begin position="339"/>
        <end position="352"/>
    </location>
</feature>
<accession>A0A9P5PNM4</accession>
<evidence type="ECO:0000313" key="2">
    <source>
        <dbReference type="EMBL" id="KAF9069171.1"/>
    </source>
</evidence>
<gene>
    <name evidence="2" type="ORF">BDP27DRAFT_1521146</name>
</gene>
<feature type="compositionally biased region" description="Polar residues" evidence="1">
    <location>
        <begin position="586"/>
        <end position="600"/>
    </location>
</feature>
<organism evidence="2 3">
    <name type="scientific">Rhodocollybia butyracea</name>
    <dbReference type="NCBI Taxonomy" id="206335"/>
    <lineage>
        <taxon>Eukaryota</taxon>
        <taxon>Fungi</taxon>
        <taxon>Dikarya</taxon>
        <taxon>Basidiomycota</taxon>
        <taxon>Agaricomycotina</taxon>
        <taxon>Agaricomycetes</taxon>
        <taxon>Agaricomycetidae</taxon>
        <taxon>Agaricales</taxon>
        <taxon>Marasmiineae</taxon>
        <taxon>Omphalotaceae</taxon>
        <taxon>Rhodocollybia</taxon>
    </lineage>
</organism>
<keyword evidence="3" id="KW-1185">Reference proteome</keyword>
<protein>
    <submittedName>
        <fullName evidence="2">Uncharacterized protein</fullName>
    </submittedName>
</protein>
<feature type="compositionally biased region" description="Polar residues" evidence="1">
    <location>
        <begin position="451"/>
        <end position="483"/>
    </location>
</feature>
<dbReference type="Proteomes" id="UP000772434">
    <property type="component" value="Unassembled WGS sequence"/>
</dbReference>
<dbReference type="EMBL" id="JADNRY010000053">
    <property type="protein sequence ID" value="KAF9069171.1"/>
    <property type="molecule type" value="Genomic_DNA"/>
</dbReference>
<proteinExistence type="predicted"/>
<feature type="region of interest" description="Disordered" evidence="1">
    <location>
        <begin position="568"/>
        <end position="608"/>
    </location>
</feature>
<dbReference type="AlphaFoldDB" id="A0A9P5PNM4"/>
<name>A0A9P5PNM4_9AGAR</name>
<reference evidence="2" key="1">
    <citation type="submission" date="2020-11" db="EMBL/GenBank/DDBJ databases">
        <authorList>
            <consortium name="DOE Joint Genome Institute"/>
            <person name="Ahrendt S."/>
            <person name="Riley R."/>
            <person name="Andreopoulos W."/>
            <person name="Labutti K."/>
            <person name="Pangilinan J."/>
            <person name="Ruiz-Duenas F.J."/>
            <person name="Barrasa J.M."/>
            <person name="Sanchez-Garcia M."/>
            <person name="Camarero S."/>
            <person name="Miyauchi S."/>
            <person name="Serrano A."/>
            <person name="Linde D."/>
            <person name="Babiker R."/>
            <person name="Drula E."/>
            <person name="Ayuso-Fernandez I."/>
            <person name="Pacheco R."/>
            <person name="Padilla G."/>
            <person name="Ferreira P."/>
            <person name="Barriuso J."/>
            <person name="Kellner H."/>
            <person name="Castanera R."/>
            <person name="Alfaro M."/>
            <person name="Ramirez L."/>
            <person name="Pisabarro A.G."/>
            <person name="Kuo A."/>
            <person name="Tritt A."/>
            <person name="Lipzen A."/>
            <person name="He G."/>
            <person name="Yan M."/>
            <person name="Ng V."/>
            <person name="Cullen D."/>
            <person name="Martin F."/>
            <person name="Rosso M.-N."/>
            <person name="Henrissat B."/>
            <person name="Hibbett D."/>
            <person name="Martinez A.T."/>
            <person name="Grigoriev I.V."/>
        </authorList>
    </citation>
    <scope>NUCLEOTIDE SEQUENCE</scope>
    <source>
        <strain evidence="2">AH 40177</strain>
    </source>
</reference>
<feature type="region of interest" description="Disordered" evidence="1">
    <location>
        <begin position="450"/>
        <end position="483"/>
    </location>
</feature>
<evidence type="ECO:0000313" key="3">
    <source>
        <dbReference type="Proteomes" id="UP000772434"/>
    </source>
</evidence>
<feature type="compositionally biased region" description="Basic and acidic residues" evidence="1">
    <location>
        <begin position="685"/>
        <end position="694"/>
    </location>
</feature>
<comment type="caution">
    <text evidence="2">The sequence shown here is derived from an EMBL/GenBank/DDBJ whole genome shotgun (WGS) entry which is preliminary data.</text>
</comment>
<feature type="region of interest" description="Disordered" evidence="1">
    <location>
        <begin position="685"/>
        <end position="709"/>
    </location>
</feature>